<dbReference type="RefSeq" id="WP_136774993.1">
    <property type="nucleotide sequence ID" value="NZ_CP156074.1"/>
</dbReference>
<feature type="region of interest" description="Disordered" evidence="1">
    <location>
        <begin position="92"/>
        <end position="138"/>
    </location>
</feature>
<dbReference type="EMBL" id="SUMF01000043">
    <property type="protein sequence ID" value="TJZ64620.1"/>
    <property type="molecule type" value="Genomic_DNA"/>
</dbReference>
<dbReference type="AlphaFoldDB" id="A0A4U0PAW6"/>
<protein>
    <submittedName>
        <fullName evidence="2">Uncharacterized protein</fullName>
    </submittedName>
</protein>
<evidence type="ECO:0000256" key="1">
    <source>
        <dbReference type="SAM" id="MobiDB-lite"/>
    </source>
</evidence>
<gene>
    <name evidence="2" type="ORF">FAZ21_18890</name>
</gene>
<name>A0A4U0PAW6_9NEIS</name>
<reference evidence="2 3" key="1">
    <citation type="submission" date="2019-04" db="EMBL/GenBank/DDBJ databases">
        <title>Chitiniphilus eburnea sp. nov., a novel chitinolytic bacterium isolated from aquaculture sludge.</title>
        <authorList>
            <person name="Sheng M."/>
        </authorList>
    </citation>
    <scope>NUCLEOTIDE SEQUENCE [LARGE SCALE GENOMIC DNA]</scope>
    <source>
        <strain evidence="2 3">HX-2-15</strain>
    </source>
</reference>
<dbReference type="Proteomes" id="UP000310016">
    <property type="component" value="Unassembled WGS sequence"/>
</dbReference>
<proteinExistence type="predicted"/>
<evidence type="ECO:0000313" key="3">
    <source>
        <dbReference type="Proteomes" id="UP000310016"/>
    </source>
</evidence>
<sequence length="138" mass="15120">MRNKTLFLPYPLGLRDRRHEVRVLQPDGARHAVLGTSQPLEDDRRAAVYRQWGLQAQSPRQPPPPAIDTPLPLRSQTILSHQVSEVTRAELNGGAVPVNNQPNANDPVPRTEPLGQPGETPHSVITVTGPSISVKLGR</sequence>
<keyword evidence="3" id="KW-1185">Reference proteome</keyword>
<dbReference type="OrthoDB" id="8617482at2"/>
<evidence type="ECO:0000313" key="2">
    <source>
        <dbReference type="EMBL" id="TJZ64620.1"/>
    </source>
</evidence>
<organism evidence="2 3">
    <name type="scientific">Chitiniphilus eburneus</name>
    <dbReference type="NCBI Taxonomy" id="2571148"/>
    <lineage>
        <taxon>Bacteria</taxon>
        <taxon>Pseudomonadati</taxon>
        <taxon>Pseudomonadota</taxon>
        <taxon>Betaproteobacteria</taxon>
        <taxon>Neisseriales</taxon>
        <taxon>Chitinibacteraceae</taxon>
        <taxon>Chitiniphilus</taxon>
    </lineage>
</organism>
<accession>A0A4U0PAW6</accession>
<comment type="caution">
    <text evidence="2">The sequence shown here is derived from an EMBL/GenBank/DDBJ whole genome shotgun (WGS) entry which is preliminary data.</text>
</comment>